<sequence>MPIDVTTIGFTQSSAADFFGRLRQAGVKRVVDIRLHNTSQLAGFAKAGDLPYFLKELCGADYVHQPLLAPTEDILTAFKKEKGDWTTMRHRFMELMAERRIESRLTPAAFAGSCLLCSEALPHQCHRQLVCDYLNGKWGGALSVRHL</sequence>
<accession>A0A7W8UAG5</accession>
<organism evidence="1 2">
    <name type="scientific">Rhizobium giardinii</name>
    <dbReference type="NCBI Taxonomy" id="56731"/>
    <lineage>
        <taxon>Bacteria</taxon>
        <taxon>Pseudomonadati</taxon>
        <taxon>Pseudomonadota</taxon>
        <taxon>Alphaproteobacteria</taxon>
        <taxon>Hyphomicrobiales</taxon>
        <taxon>Rhizobiaceae</taxon>
        <taxon>Rhizobium/Agrobacterium group</taxon>
        <taxon>Rhizobium</taxon>
    </lineage>
</organism>
<name>A0A7W8UAG5_9HYPH</name>
<keyword evidence="2" id="KW-1185">Reference proteome</keyword>
<dbReference type="EMBL" id="JACHBK010000003">
    <property type="protein sequence ID" value="MBB5534852.1"/>
    <property type="molecule type" value="Genomic_DNA"/>
</dbReference>
<proteinExistence type="predicted"/>
<dbReference type="Pfam" id="PF04343">
    <property type="entry name" value="DUF488"/>
    <property type="match status" value="1"/>
</dbReference>
<dbReference type="PANTHER" id="PTHR39337">
    <property type="entry name" value="BLR5642 PROTEIN"/>
    <property type="match status" value="1"/>
</dbReference>
<evidence type="ECO:0000313" key="2">
    <source>
        <dbReference type="Proteomes" id="UP000585507"/>
    </source>
</evidence>
<reference evidence="1 2" key="1">
    <citation type="submission" date="2020-08" db="EMBL/GenBank/DDBJ databases">
        <title>Genomic Encyclopedia of Type Strains, Phase IV (KMG-V): Genome sequencing to study the core and pangenomes of soil and plant-associated prokaryotes.</title>
        <authorList>
            <person name="Whitman W."/>
        </authorList>
    </citation>
    <scope>NUCLEOTIDE SEQUENCE [LARGE SCALE GENOMIC DNA]</scope>
    <source>
        <strain evidence="1 2">SEMIA 4084</strain>
    </source>
</reference>
<dbReference type="InterPro" id="IPR007438">
    <property type="entry name" value="DUF488"/>
</dbReference>
<dbReference type="Proteomes" id="UP000585507">
    <property type="component" value="Unassembled WGS sequence"/>
</dbReference>
<dbReference type="RefSeq" id="WP_018324577.1">
    <property type="nucleotide sequence ID" value="NZ_JACHBK010000003.1"/>
</dbReference>
<protein>
    <submittedName>
        <fullName evidence="1">Uncharacterized protein (DUF488 family)</fullName>
    </submittedName>
</protein>
<evidence type="ECO:0000313" key="1">
    <source>
        <dbReference type="EMBL" id="MBB5534852.1"/>
    </source>
</evidence>
<dbReference type="PANTHER" id="PTHR39337:SF1">
    <property type="entry name" value="BLR5642 PROTEIN"/>
    <property type="match status" value="1"/>
</dbReference>
<gene>
    <name evidence="1" type="ORF">GGD55_001535</name>
</gene>
<dbReference type="AlphaFoldDB" id="A0A7W8UAG5"/>
<comment type="caution">
    <text evidence="1">The sequence shown here is derived from an EMBL/GenBank/DDBJ whole genome shotgun (WGS) entry which is preliminary data.</text>
</comment>